<name>A0AC35F736_9BILA</name>
<evidence type="ECO:0000313" key="1">
    <source>
        <dbReference type="Proteomes" id="UP000887580"/>
    </source>
</evidence>
<accession>A0AC35F736</accession>
<protein>
    <submittedName>
        <fullName evidence="2">MutS-like protein</fullName>
    </submittedName>
</protein>
<sequence length="80" mass="9248">VFNHNQIIQYKLGLISFSKPGHFVGLIPTKNGWLFYDGLKEPVLLPLRRGIQEITEQNGTLNCIYYFPKELPKIKSSQRT</sequence>
<dbReference type="Proteomes" id="UP000887580">
    <property type="component" value="Unplaced"/>
</dbReference>
<dbReference type="WBParaSite" id="PS1159_v2.g14649.t1">
    <property type="protein sequence ID" value="PS1159_v2.g14649.t1"/>
    <property type="gene ID" value="PS1159_v2.g14649"/>
</dbReference>
<organism evidence="1 2">
    <name type="scientific">Panagrolaimus sp. PS1159</name>
    <dbReference type="NCBI Taxonomy" id="55785"/>
    <lineage>
        <taxon>Eukaryota</taxon>
        <taxon>Metazoa</taxon>
        <taxon>Ecdysozoa</taxon>
        <taxon>Nematoda</taxon>
        <taxon>Chromadorea</taxon>
        <taxon>Rhabditida</taxon>
        <taxon>Tylenchina</taxon>
        <taxon>Panagrolaimomorpha</taxon>
        <taxon>Panagrolaimoidea</taxon>
        <taxon>Panagrolaimidae</taxon>
        <taxon>Panagrolaimus</taxon>
    </lineage>
</organism>
<proteinExistence type="predicted"/>
<reference evidence="2" key="1">
    <citation type="submission" date="2022-11" db="UniProtKB">
        <authorList>
            <consortium name="WormBaseParasite"/>
        </authorList>
    </citation>
    <scope>IDENTIFICATION</scope>
</reference>
<evidence type="ECO:0000313" key="2">
    <source>
        <dbReference type="WBParaSite" id="PS1159_v2.g14649.t1"/>
    </source>
</evidence>